<keyword evidence="3" id="KW-1185">Reference proteome</keyword>
<dbReference type="Proteomes" id="UP001148018">
    <property type="component" value="Unassembled WGS sequence"/>
</dbReference>
<feature type="region of interest" description="Disordered" evidence="1">
    <location>
        <begin position="54"/>
        <end position="82"/>
    </location>
</feature>
<reference evidence="2" key="1">
    <citation type="submission" date="2022-07" db="EMBL/GenBank/DDBJ databases">
        <title>Chromosome-level genome of Muraenolepis orangiensis.</title>
        <authorList>
            <person name="Kim J."/>
        </authorList>
    </citation>
    <scope>NUCLEOTIDE SEQUENCE</scope>
    <source>
        <strain evidence="2">KU_S4_2022</strain>
        <tissue evidence="2">Muscle</tissue>
    </source>
</reference>
<dbReference type="OrthoDB" id="8951749at2759"/>
<proteinExistence type="predicted"/>
<dbReference type="AlphaFoldDB" id="A0A9Q0ECY9"/>
<sequence>MGCAVCSHLADMWKVSVSRSGPRGPVELAAYPQKLRGGYHRATGLHYMSSFSDAEDCGGTDDVDSSSSSSSSMDRQAHRIHH</sequence>
<evidence type="ECO:0000313" key="2">
    <source>
        <dbReference type="EMBL" id="KAJ3605059.1"/>
    </source>
</evidence>
<accession>A0A9Q0ECY9</accession>
<evidence type="ECO:0000313" key="3">
    <source>
        <dbReference type="Proteomes" id="UP001148018"/>
    </source>
</evidence>
<evidence type="ECO:0000256" key="1">
    <source>
        <dbReference type="SAM" id="MobiDB-lite"/>
    </source>
</evidence>
<feature type="compositionally biased region" description="Acidic residues" evidence="1">
    <location>
        <begin position="54"/>
        <end position="64"/>
    </location>
</feature>
<name>A0A9Q0ECY9_9TELE</name>
<protein>
    <submittedName>
        <fullName evidence="2">Uncharacterized protein</fullName>
    </submittedName>
</protein>
<comment type="caution">
    <text evidence="2">The sequence shown here is derived from an EMBL/GenBank/DDBJ whole genome shotgun (WGS) entry which is preliminary data.</text>
</comment>
<organism evidence="2 3">
    <name type="scientific">Muraenolepis orangiensis</name>
    <name type="common">Patagonian moray cod</name>
    <dbReference type="NCBI Taxonomy" id="630683"/>
    <lineage>
        <taxon>Eukaryota</taxon>
        <taxon>Metazoa</taxon>
        <taxon>Chordata</taxon>
        <taxon>Craniata</taxon>
        <taxon>Vertebrata</taxon>
        <taxon>Euteleostomi</taxon>
        <taxon>Actinopterygii</taxon>
        <taxon>Neopterygii</taxon>
        <taxon>Teleostei</taxon>
        <taxon>Neoteleostei</taxon>
        <taxon>Acanthomorphata</taxon>
        <taxon>Zeiogadaria</taxon>
        <taxon>Gadariae</taxon>
        <taxon>Gadiformes</taxon>
        <taxon>Muraenolepidoidei</taxon>
        <taxon>Muraenolepididae</taxon>
        <taxon>Muraenolepis</taxon>
    </lineage>
</organism>
<gene>
    <name evidence="2" type="ORF">NHX12_027109</name>
</gene>
<dbReference type="EMBL" id="JANIIK010000043">
    <property type="protein sequence ID" value="KAJ3605059.1"/>
    <property type="molecule type" value="Genomic_DNA"/>
</dbReference>